<evidence type="ECO:0000256" key="1">
    <source>
        <dbReference type="ARBA" id="ARBA00022737"/>
    </source>
</evidence>
<organism evidence="4 5">
    <name type="scientific">Aphanomyces stellatus</name>
    <dbReference type="NCBI Taxonomy" id="120398"/>
    <lineage>
        <taxon>Eukaryota</taxon>
        <taxon>Sar</taxon>
        <taxon>Stramenopiles</taxon>
        <taxon>Oomycota</taxon>
        <taxon>Saprolegniomycetes</taxon>
        <taxon>Saprolegniales</taxon>
        <taxon>Verrucalvaceae</taxon>
        <taxon>Aphanomyces</taxon>
    </lineage>
</organism>
<feature type="compositionally biased region" description="Low complexity" evidence="2">
    <location>
        <begin position="62"/>
        <end position="108"/>
    </location>
</feature>
<proteinExistence type="predicted"/>
<dbReference type="Proteomes" id="UP000332933">
    <property type="component" value="Unassembled WGS sequence"/>
</dbReference>
<keyword evidence="1" id="KW-0677">Repeat</keyword>
<feature type="region of interest" description="Disordered" evidence="2">
    <location>
        <begin position="1"/>
        <end position="122"/>
    </location>
</feature>
<feature type="compositionally biased region" description="Low complexity" evidence="2">
    <location>
        <begin position="13"/>
        <end position="26"/>
    </location>
</feature>
<dbReference type="EMBL" id="CAADRA010005214">
    <property type="protein sequence ID" value="VFT87121.1"/>
    <property type="molecule type" value="Genomic_DNA"/>
</dbReference>
<dbReference type="Gene3D" id="6.10.140.2040">
    <property type="match status" value="3"/>
</dbReference>
<dbReference type="InterPro" id="IPR004018">
    <property type="entry name" value="RPEL_repeat"/>
</dbReference>
<dbReference type="SMART" id="SM00707">
    <property type="entry name" value="RPEL"/>
    <property type="match status" value="2"/>
</dbReference>
<evidence type="ECO:0000313" key="3">
    <source>
        <dbReference type="EMBL" id="KAF0699194.1"/>
    </source>
</evidence>
<evidence type="ECO:0000256" key="2">
    <source>
        <dbReference type="SAM" id="MobiDB-lite"/>
    </source>
</evidence>
<name>A0A485KQN0_9STRA</name>
<dbReference type="OrthoDB" id="197676at2759"/>
<dbReference type="EMBL" id="VJMH01005193">
    <property type="protein sequence ID" value="KAF0699194.1"/>
    <property type="molecule type" value="Genomic_DNA"/>
</dbReference>
<feature type="compositionally biased region" description="Pro residues" evidence="2">
    <location>
        <begin position="27"/>
        <end position="40"/>
    </location>
</feature>
<gene>
    <name evidence="4" type="primary">Aste57867_10246</name>
    <name evidence="3" type="ORF">As57867_010207</name>
    <name evidence="4" type="ORF">ASTE57867_10246</name>
</gene>
<sequence length="405" mass="43643">MAKKGKHAKAQQSSSDATASPSSTTKSPPPASATKSPPPSMGNAATPPVALKTADPATNSPAKSTGSSTSKGKSASYPTTPISTSKAASTSPTTRDIPKAAQAATAEAKGVEDEDIGDGTVASLAPKIERRLSTRPDVKELDEQDIMHSTTVAPTIQGTAKQLQRQLSADHVSTLLNKRPSFVELADQGIVSDKVAPTLQATSDTLKRQITADRLTKHINRRPSLKELAEQGVVDDVNPVVAPALIATAKKLERTMVQNQVGQLLETRPGLHDLISQQIFTESPDVANSLQGPMQSLARHLKADELSRKLKTRKTFTELFPTRKTRSQSIDENSRHRARYTVALKAASRIAADKLISLKEKGRLKDLILADDDRVVAAIATYEADRDVEEMLDTLYRIAKDKRHF</sequence>
<reference evidence="3" key="2">
    <citation type="submission" date="2019-06" db="EMBL/GenBank/DDBJ databases">
        <title>Genomics analysis of Aphanomyces spp. identifies a new class of oomycete effector associated with host adaptation.</title>
        <authorList>
            <person name="Gaulin E."/>
        </authorList>
    </citation>
    <scope>NUCLEOTIDE SEQUENCE</scope>
    <source>
        <strain evidence="3">CBS 578.67</strain>
    </source>
</reference>
<dbReference type="AlphaFoldDB" id="A0A485KQN0"/>
<protein>
    <submittedName>
        <fullName evidence="4">Aste57867_10246 protein</fullName>
    </submittedName>
</protein>
<evidence type="ECO:0000313" key="5">
    <source>
        <dbReference type="Proteomes" id="UP000332933"/>
    </source>
</evidence>
<accession>A0A485KQN0</accession>
<evidence type="ECO:0000313" key="4">
    <source>
        <dbReference type="EMBL" id="VFT87121.1"/>
    </source>
</evidence>
<reference evidence="4 5" key="1">
    <citation type="submission" date="2019-03" db="EMBL/GenBank/DDBJ databases">
        <authorList>
            <person name="Gaulin E."/>
            <person name="Dumas B."/>
        </authorList>
    </citation>
    <scope>NUCLEOTIDE SEQUENCE [LARGE SCALE GENOMIC DNA]</scope>
    <source>
        <strain evidence="4">CBS 568.67</strain>
    </source>
</reference>
<keyword evidence="5" id="KW-1185">Reference proteome</keyword>